<dbReference type="Proteomes" id="UP000547510">
    <property type="component" value="Unassembled WGS sequence"/>
</dbReference>
<gene>
    <name evidence="1" type="ORF">FHS29_007045</name>
</gene>
<accession>A0A841CRP8</accession>
<dbReference type="Pfam" id="PF21810">
    <property type="entry name" value="DUF6880"/>
    <property type="match status" value="1"/>
</dbReference>
<proteinExistence type="predicted"/>
<dbReference type="AlphaFoldDB" id="A0A841CRP8"/>
<keyword evidence="2" id="KW-1185">Reference proteome</keyword>
<protein>
    <submittedName>
        <fullName evidence="1">Putative Zn finger protein</fullName>
    </submittedName>
</protein>
<evidence type="ECO:0000313" key="1">
    <source>
        <dbReference type="EMBL" id="MBB5960421.1"/>
    </source>
</evidence>
<dbReference type="InterPro" id="IPR011990">
    <property type="entry name" value="TPR-like_helical_dom_sf"/>
</dbReference>
<dbReference type="Gene3D" id="1.25.40.10">
    <property type="entry name" value="Tetratricopeptide repeat domain"/>
    <property type="match status" value="1"/>
</dbReference>
<reference evidence="1 2" key="1">
    <citation type="submission" date="2020-08" db="EMBL/GenBank/DDBJ databases">
        <title>Genomic Encyclopedia of Type Strains, Phase III (KMG-III): the genomes of soil and plant-associated and newly described type strains.</title>
        <authorList>
            <person name="Whitman W."/>
        </authorList>
    </citation>
    <scope>NUCLEOTIDE SEQUENCE [LARGE SCALE GENOMIC DNA]</scope>
    <source>
        <strain evidence="1 2">CECT 8640</strain>
    </source>
</reference>
<dbReference type="InterPro" id="IPR049245">
    <property type="entry name" value="DUF6880"/>
</dbReference>
<dbReference type="RefSeq" id="WP_246441171.1">
    <property type="nucleotide sequence ID" value="NZ_JACHJN010000016.1"/>
</dbReference>
<organism evidence="1 2">
    <name type="scientific">Saccharothrix tamanrassetensis</name>
    <dbReference type="NCBI Taxonomy" id="1051531"/>
    <lineage>
        <taxon>Bacteria</taxon>
        <taxon>Bacillati</taxon>
        <taxon>Actinomycetota</taxon>
        <taxon>Actinomycetes</taxon>
        <taxon>Pseudonocardiales</taxon>
        <taxon>Pseudonocardiaceae</taxon>
        <taxon>Saccharothrix</taxon>
    </lineage>
</organism>
<sequence>MERLAESSGGADALIDVMARNVTSGYDALRIAERLCADGREDEALTWLERGLADHEPDPRLRDLAAEIHLRAGRRDEAAAMLYANFAERPVLDAYRALRDAAAHDFPRWRDRALTLLSDTPPAKDPWWSGRSTLVEILLDEGDVEAAWQAAADGGCSAELRLRLARARAVTHPADAIPVLLRAADQAIEGRTRDSYRSAARLLSEAKRLSTRCDRDTDFHDHVTTLRHTHRTKWALRQEFDQAGLR</sequence>
<evidence type="ECO:0000313" key="2">
    <source>
        <dbReference type="Proteomes" id="UP000547510"/>
    </source>
</evidence>
<dbReference type="EMBL" id="JACHJN010000016">
    <property type="protein sequence ID" value="MBB5960421.1"/>
    <property type="molecule type" value="Genomic_DNA"/>
</dbReference>
<name>A0A841CRP8_9PSEU</name>
<comment type="caution">
    <text evidence="1">The sequence shown here is derived from an EMBL/GenBank/DDBJ whole genome shotgun (WGS) entry which is preliminary data.</text>
</comment>